<dbReference type="InterPro" id="IPR018253">
    <property type="entry name" value="DnaJ_domain_CS"/>
</dbReference>
<dbReference type="InterPro" id="IPR001452">
    <property type="entry name" value="SH3_domain"/>
</dbReference>
<dbReference type="SUPFAM" id="SSF50044">
    <property type="entry name" value="SH3-domain"/>
    <property type="match status" value="1"/>
</dbReference>
<evidence type="ECO:0000313" key="7">
    <source>
        <dbReference type="Proteomes" id="UP000751190"/>
    </source>
</evidence>
<evidence type="ECO:0000259" key="5">
    <source>
        <dbReference type="PROSITE" id="PS50076"/>
    </source>
</evidence>
<comment type="caution">
    <text evidence="6">The sequence shown here is derived from an EMBL/GenBank/DDBJ whole genome shotgun (WGS) entry which is preliminary data.</text>
</comment>
<evidence type="ECO:0000256" key="2">
    <source>
        <dbReference type="PROSITE-ProRule" id="PRU00192"/>
    </source>
</evidence>
<proteinExistence type="predicted"/>
<dbReference type="InterPro" id="IPR001623">
    <property type="entry name" value="DnaJ_domain"/>
</dbReference>
<dbReference type="InterPro" id="IPR036869">
    <property type="entry name" value="J_dom_sf"/>
</dbReference>
<evidence type="ECO:0000259" key="4">
    <source>
        <dbReference type="PROSITE" id="PS50002"/>
    </source>
</evidence>
<dbReference type="Gene3D" id="1.10.287.110">
    <property type="entry name" value="DnaJ domain"/>
    <property type="match status" value="1"/>
</dbReference>
<evidence type="ECO:0008006" key="8">
    <source>
        <dbReference type="Google" id="ProtNLM"/>
    </source>
</evidence>
<gene>
    <name evidence="6" type="ORF">KFE25_011726</name>
</gene>
<evidence type="ECO:0000256" key="3">
    <source>
        <dbReference type="SAM" id="MobiDB-lite"/>
    </source>
</evidence>
<dbReference type="PROSITE" id="PS50076">
    <property type="entry name" value="DNAJ_2"/>
    <property type="match status" value="1"/>
</dbReference>
<dbReference type="EMBL" id="JAGTXO010000056">
    <property type="protein sequence ID" value="KAG8458195.1"/>
    <property type="molecule type" value="Genomic_DNA"/>
</dbReference>
<dbReference type="Pfam" id="PF14604">
    <property type="entry name" value="SH3_9"/>
    <property type="match status" value="1"/>
</dbReference>
<sequence length="345" mass="36725">MPAAGTPMSHYDTLGVGRGVTADEIRRAYRKLAFELHPDRATSSAQGAEQFKLISAAYATLSDPAARAVYDEQARLAASCEFSRYFGGDELVPDAFRARALFPFDARSENELSFAAGDTLVVSFRGRMAPPGWVHAVLLHHAGWVPRDGYLVPISGHAESSEMRGQCAAGGCASASAPCAAPSRVRAEEHAPQAAEALSEQYERARAEARESARTAPMPPPGAALPPPLRLPSDNAVVVVFRCGACNRANRAPLAACAHAADCGACGERTRVPVDPAALMVIYRCGGCLQPFFVGRQPRVRGEVAVCAACGARSALPQEEDVRAVLDAHAARTPEDRRADVRHDR</sequence>
<dbReference type="PANTHER" id="PTHR24074">
    <property type="entry name" value="CO-CHAPERONE PROTEIN DJLA"/>
    <property type="match status" value="1"/>
</dbReference>
<feature type="compositionally biased region" description="Basic and acidic residues" evidence="3">
    <location>
        <begin position="201"/>
        <end position="213"/>
    </location>
</feature>
<dbReference type="PRINTS" id="PR00625">
    <property type="entry name" value="JDOMAIN"/>
</dbReference>
<protein>
    <recommendedName>
        <fullName evidence="8">J domain-containing protein</fullName>
    </recommendedName>
</protein>
<dbReference type="Pfam" id="PF00226">
    <property type="entry name" value="DnaJ"/>
    <property type="match status" value="1"/>
</dbReference>
<dbReference type="AlphaFoldDB" id="A0A8J6C5J6"/>
<accession>A0A8J6C5J6</accession>
<dbReference type="OrthoDB" id="445556at2759"/>
<feature type="compositionally biased region" description="Pro residues" evidence="3">
    <location>
        <begin position="217"/>
        <end position="228"/>
    </location>
</feature>
<dbReference type="SUPFAM" id="SSF46565">
    <property type="entry name" value="Chaperone J-domain"/>
    <property type="match status" value="1"/>
</dbReference>
<dbReference type="PROSITE" id="PS50002">
    <property type="entry name" value="SH3"/>
    <property type="match status" value="1"/>
</dbReference>
<feature type="region of interest" description="Disordered" evidence="3">
    <location>
        <begin position="190"/>
        <end position="228"/>
    </location>
</feature>
<reference evidence="6" key="1">
    <citation type="submission" date="2021-05" db="EMBL/GenBank/DDBJ databases">
        <title>The genome of the haptophyte Pavlova lutheri (Diacronema luteri, Pavlovales) - a model for lipid biosynthesis in eukaryotic algae.</title>
        <authorList>
            <person name="Hulatt C.J."/>
            <person name="Posewitz M.C."/>
        </authorList>
    </citation>
    <scope>NUCLEOTIDE SEQUENCE</scope>
    <source>
        <strain evidence="6">NIVA-4/92</strain>
    </source>
</reference>
<keyword evidence="1 2" id="KW-0728">SH3 domain</keyword>
<dbReference type="Proteomes" id="UP000751190">
    <property type="component" value="Unassembled WGS sequence"/>
</dbReference>
<keyword evidence="7" id="KW-1185">Reference proteome</keyword>
<dbReference type="SMART" id="SM00271">
    <property type="entry name" value="DnaJ"/>
    <property type="match status" value="1"/>
</dbReference>
<feature type="domain" description="SH3" evidence="4">
    <location>
        <begin position="93"/>
        <end position="155"/>
    </location>
</feature>
<dbReference type="InterPro" id="IPR036028">
    <property type="entry name" value="SH3-like_dom_sf"/>
</dbReference>
<dbReference type="SMART" id="SM00326">
    <property type="entry name" value="SH3"/>
    <property type="match status" value="1"/>
</dbReference>
<evidence type="ECO:0000256" key="1">
    <source>
        <dbReference type="ARBA" id="ARBA00022443"/>
    </source>
</evidence>
<dbReference type="InterPro" id="IPR050817">
    <property type="entry name" value="DjlA_DnaK_co-chaperone"/>
</dbReference>
<evidence type="ECO:0000313" key="6">
    <source>
        <dbReference type="EMBL" id="KAG8458195.1"/>
    </source>
</evidence>
<dbReference type="PROSITE" id="PS00636">
    <property type="entry name" value="DNAJ_1"/>
    <property type="match status" value="1"/>
</dbReference>
<dbReference type="Gene3D" id="2.30.30.40">
    <property type="entry name" value="SH3 Domains"/>
    <property type="match status" value="1"/>
</dbReference>
<organism evidence="6 7">
    <name type="scientific">Diacronema lutheri</name>
    <name type="common">Unicellular marine alga</name>
    <name type="synonym">Monochrysis lutheri</name>
    <dbReference type="NCBI Taxonomy" id="2081491"/>
    <lineage>
        <taxon>Eukaryota</taxon>
        <taxon>Haptista</taxon>
        <taxon>Haptophyta</taxon>
        <taxon>Pavlovophyceae</taxon>
        <taxon>Pavlovales</taxon>
        <taxon>Pavlovaceae</taxon>
        <taxon>Diacronema</taxon>
    </lineage>
</organism>
<name>A0A8J6C5J6_DIALT</name>
<dbReference type="CDD" id="cd06257">
    <property type="entry name" value="DnaJ"/>
    <property type="match status" value="1"/>
</dbReference>
<feature type="domain" description="J" evidence="5">
    <location>
        <begin position="9"/>
        <end position="74"/>
    </location>
</feature>